<comment type="caution">
    <text evidence="2">The sequence shown here is derived from an EMBL/GenBank/DDBJ whole genome shotgun (WGS) entry which is preliminary data.</text>
</comment>
<proteinExistence type="predicted"/>
<dbReference type="GO" id="GO:0003677">
    <property type="term" value="F:DNA binding"/>
    <property type="evidence" value="ECO:0007669"/>
    <property type="project" value="InterPro"/>
</dbReference>
<evidence type="ECO:0000259" key="1">
    <source>
        <dbReference type="Pfam" id="PF21531"/>
    </source>
</evidence>
<accession>A0AAW6LWX0</accession>
<gene>
    <name evidence="2" type="ORF">PXH69_32610</name>
</gene>
<feature type="domain" description="DNA-binding protein Rv2175c wHTH" evidence="1">
    <location>
        <begin position="93"/>
        <end position="132"/>
    </location>
</feature>
<dbReference type="InterPro" id="IPR048576">
    <property type="entry name" value="Rv2175c_wHTH"/>
</dbReference>
<dbReference type="RefSeq" id="WP_275233004.1">
    <property type="nucleotide sequence ID" value="NZ_JARDXE010000031.1"/>
</dbReference>
<dbReference type="Pfam" id="PF21531">
    <property type="entry name" value="Rv2175c_wHTH"/>
    <property type="match status" value="1"/>
</dbReference>
<dbReference type="AlphaFoldDB" id="A0AAW6LWX0"/>
<dbReference type="Proteomes" id="UP001217325">
    <property type="component" value="Unassembled WGS sequence"/>
</dbReference>
<dbReference type="EMBL" id="JARDXE010000031">
    <property type="protein sequence ID" value="MDE8649716.1"/>
    <property type="molecule type" value="Genomic_DNA"/>
</dbReference>
<name>A0AAW6LWX0_RHOSG</name>
<organism evidence="2 3">
    <name type="scientific">Rhodococcus qingshengii</name>
    <dbReference type="NCBI Taxonomy" id="334542"/>
    <lineage>
        <taxon>Bacteria</taxon>
        <taxon>Bacillati</taxon>
        <taxon>Actinomycetota</taxon>
        <taxon>Actinomycetes</taxon>
        <taxon>Mycobacteriales</taxon>
        <taxon>Nocardiaceae</taxon>
        <taxon>Rhodococcus</taxon>
        <taxon>Rhodococcus erythropolis group</taxon>
    </lineage>
</organism>
<sequence>MSDAATGSTRDRFLHGDLRFEDALKEVTGTDLDRSHLWHILEGLASERSVAAPVLSAHDARILDEAGFVSDPVAVASARVDRDIRMQNLVHTSLSIPEAAERLDVTAARIRQLLSERKLWAFTSGRHRLLPPAQFTATGQVPHLDRIVPLFDGDMHPLSVQALLTTPQRSLIVDGEPVSIVAWLTGCAGTEDELDQAADAIASAQWESA</sequence>
<reference evidence="2" key="1">
    <citation type="submission" date="2023-02" db="EMBL/GenBank/DDBJ databases">
        <title>A novel hydrolase synthesized by Rhodococcus erythropolis HQ is responsible for the detoxification of Zearalenone.</title>
        <authorList>
            <person name="Hu J."/>
            <person name="Xu J."/>
        </authorList>
    </citation>
    <scope>NUCLEOTIDE SEQUENCE</scope>
    <source>
        <strain evidence="2">HQ</strain>
    </source>
</reference>
<evidence type="ECO:0000313" key="3">
    <source>
        <dbReference type="Proteomes" id="UP001217325"/>
    </source>
</evidence>
<evidence type="ECO:0000313" key="2">
    <source>
        <dbReference type="EMBL" id="MDE8649716.1"/>
    </source>
</evidence>
<protein>
    <recommendedName>
        <fullName evidence="1">DNA-binding protein Rv2175c wHTH domain-containing protein</fullName>
    </recommendedName>
</protein>